<dbReference type="Gene3D" id="2.60.40.1610">
    <property type="entry name" value="Domain of unknown function DUF1254"/>
    <property type="match status" value="1"/>
</dbReference>
<dbReference type="InterPro" id="IPR010679">
    <property type="entry name" value="DUF1254"/>
</dbReference>
<evidence type="ECO:0000256" key="1">
    <source>
        <dbReference type="SAM" id="MobiDB-lite"/>
    </source>
</evidence>
<gene>
    <name evidence="5" type="ORF">IFO68_12510</name>
</gene>
<dbReference type="InterPro" id="IPR037050">
    <property type="entry name" value="DUF1254_sf"/>
</dbReference>
<evidence type="ECO:0000313" key="5">
    <source>
        <dbReference type="EMBL" id="MBD8513494.1"/>
    </source>
</evidence>
<reference evidence="5 6" key="1">
    <citation type="submission" date="2020-09" db="EMBL/GenBank/DDBJ databases">
        <title>Photobacterium sp. CAU 1568 isolated from sand of Sido Beach.</title>
        <authorList>
            <person name="Kim W."/>
        </authorList>
    </citation>
    <scope>NUCLEOTIDE SEQUENCE [LARGE SCALE GENOMIC DNA]</scope>
    <source>
        <strain evidence="5 6">CAU 1568</strain>
    </source>
</reference>
<dbReference type="PANTHER" id="PTHR36509:SF2">
    <property type="entry name" value="BLL3101 PROTEIN"/>
    <property type="match status" value="1"/>
</dbReference>
<dbReference type="PROSITE" id="PS51257">
    <property type="entry name" value="PROKAR_LIPOPROTEIN"/>
    <property type="match status" value="1"/>
</dbReference>
<feature type="domain" description="DUF1214" evidence="3">
    <location>
        <begin position="347"/>
        <end position="457"/>
    </location>
</feature>
<protein>
    <submittedName>
        <fullName evidence="5">DUF1254 domain-containing protein</fullName>
    </submittedName>
</protein>
<dbReference type="PANTHER" id="PTHR36509">
    <property type="entry name" value="BLL3101 PROTEIN"/>
    <property type="match status" value="1"/>
</dbReference>
<evidence type="ECO:0000259" key="3">
    <source>
        <dbReference type="Pfam" id="PF06742"/>
    </source>
</evidence>
<dbReference type="Pfam" id="PF06863">
    <property type="entry name" value="DUF1254"/>
    <property type="match status" value="1"/>
</dbReference>
<feature type="signal peptide" evidence="2">
    <location>
        <begin position="1"/>
        <end position="23"/>
    </location>
</feature>
<proteinExistence type="predicted"/>
<feature type="domain" description="DUF1254" evidence="4">
    <location>
        <begin position="90"/>
        <end position="214"/>
    </location>
</feature>
<organism evidence="5 6">
    <name type="scientific">Photobacterium arenosum</name>
    <dbReference type="NCBI Taxonomy" id="2774143"/>
    <lineage>
        <taxon>Bacteria</taxon>
        <taxon>Pseudomonadati</taxon>
        <taxon>Pseudomonadota</taxon>
        <taxon>Gammaproteobacteria</taxon>
        <taxon>Vibrionales</taxon>
        <taxon>Vibrionaceae</taxon>
        <taxon>Photobacterium</taxon>
    </lineage>
</organism>
<dbReference type="Proteomes" id="UP000649768">
    <property type="component" value="Unassembled WGS sequence"/>
</dbReference>
<name>A0ABR9BLR4_9GAMM</name>
<dbReference type="Gene3D" id="2.60.120.600">
    <property type="entry name" value="Domain of unknown function DUF1214, C-terminal domain"/>
    <property type="match status" value="1"/>
</dbReference>
<dbReference type="EMBL" id="JACYTP010000007">
    <property type="protein sequence ID" value="MBD8513494.1"/>
    <property type="molecule type" value="Genomic_DNA"/>
</dbReference>
<evidence type="ECO:0000259" key="4">
    <source>
        <dbReference type="Pfam" id="PF06863"/>
    </source>
</evidence>
<comment type="caution">
    <text evidence="5">The sequence shown here is derived from an EMBL/GenBank/DDBJ whole genome shotgun (WGS) entry which is preliminary data.</text>
</comment>
<dbReference type="Pfam" id="PF06742">
    <property type="entry name" value="DUF1214"/>
    <property type="match status" value="1"/>
</dbReference>
<dbReference type="RefSeq" id="WP_192016183.1">
    <property type="nucleotide sequence ID" value="NZ_JACYTP010000007.1"/>
</dbReference>
<evidence type="ECO:0000256" key="2">
    <source>
        <dbReference type="SAM" id="SignalP"/>
    </source>
</evidence>
<keyword evidence="6" id="KW-1185">Reference proteome</keyword>
<feature type="region of interest" description="Disordered" evidence="1">
    <location>
        <begin position="23"/>
        <end position="46"/>
    </location>
</feature>
<feature type="chain" id="PRO_5046383834" evidence="2">
    <location>
        <begin position="24"/>
        <end position="479"/>
    </location>
</feature>
<sequence>MKRLLAVTLSTTLLVACNDPNQAASNTSADTASATTTTSSSSNSLTAEQAREYARDAYIFVYPLVLNYRTMYSQAIKGDAAFGKWLHLGTSTPADTDIVTPNIDTPYSYAWVDLRSEPWVVTLPEIEAQRYYTSQWDDLWAYVIDNPGSLNDGNGGGSFMLVAPDWQGETPEGIKRVIRGESQFLGTLTRTQLIGGQDDMPNVEKIQQAYKLQPLSEFLGQPAPAPAPAIDWPAWTEGDEKTDQFWRYADFLLPFTSPNANDAAEYNKLKALGIGTGEPFDFSALDPSIQDAMRAGVQDALAEFQKAGNDPTLDSGTLFGSRERIGTDYLKRTLGVVLGIFGNANEQAVYFSIPLDSNDQPLDASKNNYSVTFPAGQIPPVKYFWSFTMYKLPQRWLVENPINRYSLSSTTPGVKSNDDGSLTIYFQHESPGPDKESNWLPSPDGPFWIVLRNYGPDKAIISGDYPKPKPVPVPIPAAK</sequence>
<dbReference type="InterPro" id="IPR037049">
    <property type="entry name" value="DUF1214_C_sf"/>
</dbReference>
<dbReference type="InterPro" id="IPR010621">
    <property type="entry name" value="DUF1214"/>
</dbReference>
<evidence type="ECO:0000313" key="6">
    <source>
        <dbReference type="Proteomes" id="UP000649768"/>
    </source>
</evidence>
<accession>A0ABR9BLR4</accession>
<keyword evidence="2" id="KW-0732">Signal</keyword>
<dbReference type="SUPFAM" id="SSF160935">
    <property type="entry name" value="VPA0735-like"/>
    <property type="match status" value="1"/>
</dbReference>